<evidence type="ECO:0000313" key="3">
    <source>
        <dbReference type="Proteomes" id="UP000734854"/>
    </source>
</evidence>
<dbReference type="PANTHER" id="PTHR33625">
    <property type="entry name" value="OS08G0179900 PROTEIN"/>
    <property type="match status" value="1"/>
</dbReference>
<evidence type="ECO:0000313" key="2">
    <source>
        <dbReference type="EMBL" id="KAG6512956.1"/>
    </source>
</evidence>
<dbReference type="PANTHER" id="PTHR33625:SF4">
    <property type="entry name" value="OS08G0179900 PROTEIN"/>
    <property type="match status" value="1"/>
</dbReference>
<feature type="transmembrane region" description="Helical" evidence="1">
    <location>
        <begin position="285"/>
        <end position="307"/>
    </location>
</feature>
<gene>
    <name evidence="2" type="ORF">ZIOFF_031095</name>
</gene>
<keyword evidence="1" id="KW-1133">Transmembrane helix</keyword>
<protein>
    <submittedName>
        <fullName evidence="2">Uncharacterized protein</fullName>
    </submittedName>
</protein>
<keyword evidence="1" id="KW-0812">Transmembrane</keyword>
<sequence length="310" mass="33507">MNGMKAVKSAALGGYRSIGLFAGRAAVAAGLRASYPAIATVSVEGGPSMSICSLDKGSQEASPVSAVQKPWWEEEQEVVPLESLDPAPRLVFGPVPTLEEAKEATSDLAVTLKDQATIIEASFIPLISDTNCRMYPSLILSHSSTEVPHASFMFEAPVAVPSIPRHVAQAFELLQGNPQVQSVVASIAADKNVWAAVMNNPEVTEFYETHKSIIYPPESSCFVTEVPMADEDHKSSTTKPTKISQFMNLIHRAKEKMVEVVINISTFMQDFLDPKKAGNEQDKSFFNSSFGSSLMALAIATILVILFKRA</sequence>
<reference evidence="2 3" key="1">
    <citation type="submission" date="2020-08" db="EMBL/GenBank/DDBJ databases">
        <title>Plant Genome Project.</title>
        <authorList>
            <person name="Zhang R.-G."/>
        </authorList>
    </citation>
    <scope>NUCLEOTIDE SEQUENCE [LARGE SCALE GENOMIC DNA]</scope>
    <source>
        <tissue evidence="2">Rhizome</tissue>
    </source>
</reference>
<organism evidence="2 3">
    <name type="scientific">Zingiber officinale</name>
    <name type="common">Ginger</name>
    <name type="synonym">Amomum zingiber</name>
    <dbReference type="NCBI Taxonomy" id="94328"/>
    <lineage>
        <taxon>Eukaryota</taxon>
        <taxon>Viridiplantae</taxon>
        <taxon>Streptophyta</taxon>
        <taxon>Embryophyta</taxon>
        <taxon>Tracheophyta</taxon>
        <taxon>Spermatophyta</taxon>
        <taxon>Magnoliopsida</taxon>
        <taxon>Liliopsida</taxon>
        <taxon>Zingiberales</taxon>
        <taxon>Zingiberaceae</taxon>
        <taxon>Zingiber</taxon>
    </lineage>
</organism>
<evidence type="ECO:0000256" key="1">
    <source>
        <dbReference type="SAM" id="Phobius"/>
    </source>
</evidence>
<comment type="caution">
    <text evidence="2">The sequence shown here is derived from an EMBL/GenBank/DDBJ whole genome shotgun (WGS) entry which is preliminary data.</text>
</comment>
<name>A0A8J5GYY8_ZINOF</name>
<proteinExistence type="predicted"/>
<keyword evidence="3" id="KW-1185">Reference proteome</keyword>
<accession>A0A8J5GYY8</accession>
<dbReference type="EMBL" id="JACMSC010000008">
    <property type="protein sequence ID" value="KAG6512956.1"/>
    <property type="molecule type" value="Genomic_DNA"/>
</dbReference>
<keyword evidence="1" id="KW-0472">Membrane</keyword>
<dbReference type="AlphaFoldDB" id="A0A8J5GYY8"/>
<dbReference type="Proteomes" id="UP000734854">
    <property type="component" value="Unassembled WGS sequence"/>
</dbReference>